<reference evidence="1" key="2">
    <citation type="submission" date="2025-08" db="UniProtKB">
        <authorList>
            <consortium name="Ensembl"/>
        </authorList>
    </citation>
    <scope>IDENTIFICATION</scope>
</reference>
<accession>A0A8C3V9L7</accession>
<sequence length="71" mass="7697">MDFEALRKCSALHPKPAGLALQYGTAGFRSRAEQLDHVVFRMGLLAVLRSRAVTATIGVMVTASHNPETMV</sequence>
<organism evidence="1 2">
    <name type="scientific">Catharus ustulatus</name>
    <name type="common">Russet-backed thrush</name>
    <name type="synonym">Hylocichla ustulatus</name>
    <dbReference type="NCBI Taxonomy" id="91951"/>
    <lineage>
        <taxon>Eukaryota</taxon>
        <taxon>Metazoa</taxon>
        <taxon>Chordata</taxon>
        <taxon>Craniata</taxon>
        <taxon>Vertebrata</taxon>
        <taxon>Euteleostomi</taxon>
        <taxon>Archelosauria</taxon>
        <taxon>Archosauria</taxon>
        <taxon>Dinosauria</taxon>
        <taxon>Saurischia</taxon>
        <taxon>Theropoda</taxon>
        <taxon>Coelurosauria</taxon>
        <taxon>Aves</taxon>
        <taxon>Neognathae</taxon>
        <taxon>Neoaves</taxon>
        <taxon>Telluraves</taxon>
        <taxon>Australaves</taxon>
        <taxon>Passeriformes</taxon>
        <taxon>Turdidae</taxon>
        <taxon>Catharus</taxon>
    </lineage>
</organism>
<evidence type="ECO:0000313" key="1">
    <source>
        <dbReference type="Ensembl" id="ENSCUSP00005024869.1"/>
    </source>
</evidence>
<dbReference type="GO" id="GO:0004610">
    <property type="term" value="F:phosphoacetylglucosamine mutase activity"/>
    <property type="evidence" value="ECO:0007669"/>
    <property type="project" value="TreeGrafter"/>
</dbReference>
<dbReference type="GO" id="GO:0030097">
    <property type="term" value="P:hemopoiesis"/>
    <property type="evidence" value="ECO:0007669"/>
    <property type="project" value="TreeGrafter"/>
</dbReference>
<reference evidence="1" key="3">
    <citation type="submission" date="2025-09" db="UniProtKB">
        <authorList>
            <consortium name="Ensembl"/>
        </authorList>
    </citation>
    <scope>IDENTIFICATION</scope>
</reference>
<dbReference type="SUPFAM" id="SSF53738">
    <property type="entry name" value="Phosphoglucomutase, first 3 domains"/>
    <property type="match status" value="1"/>
</dbReference>
<dbReference type="InterPro" id="IPR016066">
    <property type="entry name" value="A-D-PHexomutase_CS"/>
</dbReference>
<dbReference type="AlphaFoldDB" id="A0A8C3V9L7"/>
<keyword evidence="2" id="KW-1185">Reference proteome</keyword>
<dbReference type="Gene3D" id="3.40.120.10">
    <property type="entry name" value="Alpha-D-Glucose-1,6-Bisphosphate, subunit A, domain 3"/>
    <property type="match status" value="1"/>
</dbReference>
<dbReference type="PANTHER" id="PTHR45955:SF1">
    <property type="entry name" value="PHOSPHOACETYLGLUCOSAMINE MUTASE"/>
    <property type="match status" value="1"/>
</dbReference>
<dbReference type="PROSITE" id="PS00710">
    <property type="entry name" value="PGM_PMM"/>
    <property type="match status" value="1"/>
</dbReference>
<protein>
    <recommendedName>
        <fullName evidence="3">Phosphoacetylglucosamine mutase</fullName>
    </recommendedName>
</protein>
<dbReference type="GO" id="GO:0000287">
    <property type="term" value="F:magnesium ion binding"/>
    <property type="evidence" value="ECO:0007669"/>
    <property type="project" value="InterPro"/>
</dbReference>
<name>A0A8C3V9L7_CATUS</name>
<proteinExistence type="predicted"/>
<evidence type="ECO:0008006" key="3">
    <source>
        <dbReference type="Google" id="ProtNLM"/>
    </source>
</evidence>
<dbReference type="Proteomes" id="UP000694563">
    <property type="component" value="Chromosome 3"/>
</dbReference>
<dbReference type="InterPro" id="IPR016055">
    <property type="entry name" value="A-D-PHexomutase_a/b/a-I/II/III"/>
</dbReference>
<reference evidence="1" key="1">
    <citation type="submission" date="2020-10" db="EMBL/GenBank/DDBJ databases">
        <title>Catharus ustulatus (Swainson's thrush) genome, bCatUst1, primary haplotype v2.</title>
        <authorList>
            <person name="Delmore K."/>
            <person name="Vafadar M."/>
            <person name="Formenti G."/>
            <person name="Chow W."/>
            <person name="Pelan S."/>
            <person name="Howe K."/>
            <person name="Rhie A."/>
            <person name="Mountcastle J."/>
            <person name="Haase B."/>
            <person name="Fedrigo O."/>
            <person name="Jarvis E.D."/>
        </authorList>
    </citation>
    <scope>NUCLEOTIDE SEQUENCE [LARGE SCALE GENOMIC DNA]</scope>
</reference>
<dbReference type="Ensembl" id="ENSCUST00005025747.1">
    <property type="protein sequence ID" value="ENSCUSP00005024869.1"/>
    <property type="gene ID" value="ENSCUSG00005015496.1"/>
</dbReference>
<evidence type="ECO:0000313" key="2">
    <source>
        <dbReference type="Proteomes" id="UP000694563"/>
    </source>
</evidence>
<dbReference type="PANTHER" id="PTHR45955">
    <property type="entry name" value="PHOSPHOACETYLGLUCOSAMINE MUTASE"/>
    <property type="match status" value="1"/>
</dbReference>
<dbReference type="GO" id="GO:0005975">
    <property type="term" value="P:carbohydrate metabolic process"/>
    <property type="evidence" value="ECO:0007669"/>
    <property type="project" value="InterPro"/>
</dbReference>
<dbReference type="GO" id="GO:0006048">
    <property type="term" value="P:UDP-N-acetylglucosamine biosynthetic process"/>
    <property type="evidence" value="ECO:0007669"/>
    <property type="project" value="TreeGrafter"/>
</dbReference>